<reference evidence="2 3" key="1">
    <citation type="submission" date="2023-12" db="EMBL/GenBank/DDBJ databases">
        <title>A high-quality genome assembly for Dillenia turbinata (Dilleniales).</title>
        <authorList>
            <person name="Chanderbali A."/>
        </authorList>
    </citation>
    <scope>NUCLEOTIDE SEQUENCE [LARGE SCALE GENOMIC DNA]</scope>
    <source>
        <strain evidence="2">LSX21</strain>
        <tissue evidence="2">Leaf</tissue>
    </source>
</reference>
<evidence type="ECO:0000313" key="2">
    <source>
        <dbReference type="EMBL" id="KAK6916511.1"/>
    </source>
</evidence>
<dbReference type="Proteomes" id="UP001370490">
    <property type="component" value="Unassembled WGS sequence"/>
</dbReference>
<dbReference type="PANTHER" id="PTHR36486">
    <property type="entry name" value="OS01G0977800 PROTEIN"/>
    <property type="match status" value="1"/>
</dbReference>
<dbReference type="InterPro" id="IPR044730">
    <property type="entry name" value="RNase_H-like_dom_plant"/>
</dbReference>
<dbReference type="InterPro" id="IPR036397">
    <property type="entry name" value="RNaseH_sf"/>
</dbReference>
<evidence type="ECO:0000259" key="1">
    <source>
        <dbReference type="Pfam" id="PF13456"/>
    </source>
</evidence>
<dbReference type="Pfam" id="PF13456">
    <property type="entry name" value="RVT_3"/>
    <property type="match status" value="1"/>
</dbReference>
<organism evidence="2 3">
    <name type="scientific">Dillenia turbinata</name>
    <dbReference type="NCBI Taxonomy" id="194707"/>
    <lineage>
        <taxon>Eukaryota</taxon>
        <taxon>Viridiplantae</taxon>
        <taxon>Streptophyta</taxon>
        <taxon>Embryophyta</taxon>
        <taxon>Tracheophyta</taxon>
        <taxon>Spermatophyta</taxon>
        <taxon>Magnoliopsida</taxon>
        <taxon>eudicotyledons</taxon>
        <taxon>Gunneridae</taxon>
        <taxon>Pentapetalae</taxon>
        <taxon>Dilleniales</taxon>
        <taxon>Dilleniaceae</taxon>
        <taxon>Dillenia</taxon>
    </lineage>
</organism>
<protein>
    <submittedName>
        <fullName evidence="2">Ribonuclease H domain</fullName>
    </submittedName>
</protein>
<dbReference type="AlphaFoldDB" id="A0AAN8US55"/>
<dbReference type="Gene3D" id="3.30.420.10">
    <property type="entry name" value="Ribonuclease H-like superfamily/Ribonuclease H"/>
    <property type="match status" value="1"/>
</dbReference>
<dbReference type="InterPro" id="IPR012337">
    <property type="entry name" value="RNaseH-like_sf"/>
</dbReference>
<feature type="domain" description="RNase H type-1" evidence="1">
    <location>
        <begin position="392"/>
        <end position="465"/>
    </location>
</feature>
<dbReference type="InterPro" id="IPR053057">
    <property type="entry name" value="XLG_GTP-binding"/>
</dbReference>
<comment type="caution">
    <text evidence="2">The sequence shown here is derived from an EMBL/GenBank/DDBJ whole genome shotgun (WGS) entry which is preliminary data.</text>
</comment>
<dbReference type="SUPFAM" id="SSF53098">
    <property type="entry name" value="Ribonuclease H-like"/>
    <property type="match status" value="1"/>
</dbReference>
<dbReference type="InterPro" id="IPR002156">
    <property type="entry name" value="RNaseH_domain"/>
</dbReference>
<keyword evidence="3" id="KW-1185">Reference proteome</keyword>
<sequence length="518" mass="57616">MMLRKMLISKVKGLKVMSKACHRCLKKSRFMEKEVCIVCGAKYCSNCVLRAMGSMPEGRKCVTCIGSRIHESLRGSLGKCSWMLKRLLCDSEIKQIMRRELLCEVNQPPPERIFVNGKRLSKEELNTLPCCPNPPKQLKPGSYWYDKVSGLWGKIGQRPSQIITHDLNVGNNIMKDASNGNTEILINGREMTKSERTLLQFFGAHCAGNPHFWVNADGSYMEEGQGKPSGHLWQKVCVHDNVQMSAVFSFIFSRHTVILNGTSILIFQRGTKLLCHFLHLPMPPKQEVKSGVDGIPSGHLQPKHGKRLFLVGEDGSGTSTIFKQSLLILLDSPKTLFLLSNQFSLDPKNRLDKSLGSSFLKAPTSLSDGSAKGSPGVASAGGIIRDSPDRWILEGLKLAKERNISHLLVESDSEELVALLNKGSPSTHPLHSLIKECNTLRLYAIFSSVIHVFREGNKCADHLARIGHSMSPDLHVFYAPPNSIRQLPDEDVMGPLWSPSLVTTKRKRQTDTDRALSD</sequence>
<dbReference type="CDD" id="cd06222">
    <property type="entry name" value="RNase_H_like"/>
    <property type="match status" value="1"/>
</dbReference>
<name>A0AAN8US55_9MAGN</name>
<dbReference type="PANTHER" id="PTHR36486:SF4">
    <property type="entry name" value="PH DOMAIN-CONTAINING PROTEIN"/>
    <property type="match status" value="1"/>
</dbReference>
<dbReference type="GO" id="GO:0003676">
    <property type="term" value="F:nucleic acid binding"/>
    <property type="evidence" value="ECO:0007669"/>
    <property type="project" value="InterPro"/>
</dbReference>
<proteinExistence type="predicted"/>
<dbReference type="EMBL" id="JBAMMX010000024">
    <property type="protein sequence ID" value="KAK6916511.1"/>
    <property type="molecule type" value="Genomic_DNA"/>
</dbReference>
<dbReference type="GO" id="GO:0004523">
    <property type="term" value="F:RNA-DNA hybrid ribonuclease activity"/>
    <property type="evidence" value="ECO:0007669"/>
    <property type="project" value="InterPro"/>
</dbReference>
<accession>A0AAN8US55</accession>
<gene>
    <name evidence="2" type="ORF">RJ641_019372</name>
</gene>
<evidence type="ECO:0000313" key="3">
    <source>
        <dbReference type="Proteomes" id="UP001370490"/>
    </source>
</evidence>